<feature type="compositionally biased region" description="Acidic residues" evidence="1">
    <location>
        <begin position="644"/>
        <end position="669"/>
    </location>
</feature>
<feature type="region of interest" description="Disordered" evidence="1">
    <location>
        <begin position="508"/>
        <end position="593"/>
    </location>
</feature>
<dbReference type="EMBL" id="NMPR01000107">
    <property type="protein sequence ID" value="KAA8630337.1"/>
    <property type="molecule type" value="Genomic_DNA"/>
</dbReference>
<feature type="domain" description="Oxidoreductase acuF-like C2H2 type zinc-finger" evidence="2">
    <location>
        <begin position="313"/>
        <end position="340"/>
    </location>
</feature>
<organism evidence="3 4">
    <name type="scientific">Sordaria macrospora</name>
    <dbReference type="NCBI Taxonomy" id="5147"/>
    <lineage>
        <taxon>Eukaryota</taxon>
        <taxon>Fungi</taxon>
        <taxon>Dikarya</taxon>
        <taxon>Ascomycota</taxon>
        <taxon>Pezizomycotina</taxon>
        <taxon>Sordariomycetes</taxon>
        <taxon>Sordariomycetidae</taxon>
        <taxon>Sordariales</taxon>
        <taxon>Sordariaceae</taxon>
        <taxon>Sordaria</taxon>
    </lineage>
</organism>
<feature type="compositionally biased region" description="Basic and acidic residues" evidence="1">
    <location>
        <begin position="733"/>
        <end position="746"/>
    </location>
</feature>
<dbReference type="VEuPathDB" id="FungiDB:SMAC_07300"/>
<dbReference type="PANTHER" id="PTHR35391">
    <property type="entry name" value="C2H2-TYPE DOMAIN-CONTAINING PROTEIN-RELATED"/>
    <property type="match status" value="1"/>
</dbReference>
<evidence type="ECO:0000259" key="2">
    <source>
        <dbReference type="Pfam" id="PF26082"/>
    </source>
</evidence>
<feature type="compositionally biased region" description="Basic and acidic residues" evidence="1">
    <location>
        <begin position="521"/>
        <end position="532"/>
    </location>
</feature>
<feature type="region of interest" description="Disordered" evidence="1">
    <location>
        <begin position="605"/>
        <end position="706"/>
    </location>
</feature>
<feature type="compositionally biased region" description="Polar residues" evidence="1">
    <location>
        <begin position="511"/>
        <end position="520"/>
    </location>
</feature>
<evidence type="ECO:0000256" key="1">
    <source>
        <dbReference type="SAM" id="MobiDB-lite"/>
    </source>
</evidence>
<feature type="compositionally biased region" description="Basic and acidic residues" evidence="1">
    <location>
        <begin position="605"/>
        <end position="618"/>
    </location>
</feature>
<dbReference type="Proteomes" id="UP000433876">
    <property type="component" value="Unassembled WGS sequence"/>
</dbReference>
<feature type="region of interest" description="Disordered" evidence="1">
    <location>
        <begin position="733"/>
        <end position="786"/>
    </location>
</feature>
<comment type="caution">
    <text evidence="3">The sequence shown here is derived from an EMBL/GenBank/DDBJ whole genome shotgun (WGS) entry which is preliminary data.</text>
</comment>
<proteinExistence type="predicted"/>
<reference evidence="3 4" key="1">
    <citation type="submission" date="2017-07" db="EMBL/GenBank/DDBJ databases">
        <title>Genome sequence of the Sordaria macrospora wild type strain R19027.</title>
        <authorList>
            <person name="Nowrousian M."/>
            <person name="Teichert I."/>
            <person name="Kueck U."/>
        </authorList>
    </citation>
    <scope>NUCLEOTIDE SEQUENCE [LARGE SCALE GENOMIC DNA]</scope>
    <source>
        <strain evidence="3 4">R19027</strain>
        <tissue evidence="3">Mycelium</tissue>
    </source>
</reference>
<feature type="compositionally biased region" description="Basic and acidic residues" evidence="1">
    <location>
        <begin position="577"/>
        <end position="587"/>
    </location>
</feature>
<accession>A0A8S8ZI55</accession>
<feature type="compositionally biased region" description="Basic and acidic residues" evidence="1">
    <location>
        <begin position="670"/>
        <end position="699"/>
    </location>
</feature>
<gene>
    <name evidence="3" type="ORF">SMACR_07300</name>
</gene>
<feature type="region of interest" description="Disordered" evidence="1">
    <location>
        <begin position="105"/>
        <end position="134"/>
    </location>
</feature>
<feature type="compositionally biased region" description="Acidic residues" evidence="1">
    <location>
        <begin position="114"/>
        <end position="127"/>
    </location>
</feature>
<protein>
    <recommendedName>
        <fullName evidence="2">Oxidoreductase acuF-like C2H2 type zinc-finger domain-containing protein</fullName>
    </recommendedName>
</protein>
<name>A0A8S8ZI55_SORMA</name>
<dbReference type="AlphaFoldDB" id="A0A8S8ZI55"/>
<feature type="compositionally biased region" description="Acidic residues" evidence="1">
    <location>
        <begin position="747"/>
        <end position="760"/>
    </location>
</feature>
<sequence length="786" mass="88717">MDNETISGRCRKIQQKLKGLLAVLENGSAPVSTTVTAPSVQDAFERFMLWAGNLGALRKPTSKLSLDTRLANSQEVRDYIDREIKNMCEALEDLMNIVNGSKPNREIGSIYSSDSEDDFDTDSDETESSTSYFHGPVDEAGSLLQVTSQGIRSLLKIGILIRQPTSSGTDRFRRACRDSTSIFLDTMDIHHVQDKYPKLGRGAKSERMGKAIAKRRQFIHYCRDHKSNLAAEEIERKDTSHPQIGSQKATTAKQSSKATTFIAKANMMETLQGSGDVLEDEEDAVSHCSVSTTSESLAVLKLPRLADLSPDNDPFECPICYTLQQFRSEQSWRRHAYRDLKTYVCTVGGTECDGKFFDDQTSWFNHELEQHRSSYVCVLCGVSDGRKDTTRSLLRGHIRDVHGEFKPDQLERLEDAGRDMTNSFKTGDCPFCDEWSALAAKRKSPGGISQLEDNLIVSTSRFKKHVAMHLEQLAIFAIPRHELDTGKDEDGSYGSESRVMHSDISAGFTGSFESENQPSHYTEDDQSDRAPSEGEGSIGHAASGTEDLPTTAPEEELDGKIEELNQPLSLLEELNPEAEHRKEKETEYQAQWRRMQDTEHLMKIVMAREKQDEEDRKKAVIYNISQRKEKENGGRDGVKHDNEDREEWDEEDEEEEAAEGEEGEEGEWDKEEKEVEWEVKEGEGGEEEKKSHAESEGVGRNDALPYSHSDALHYYNIQLTLLDQLNKKRIMMAREEQEEERRKNEEEKGEDEEAGEEEEEHSGASGGRTRHDAGKDENKSQGSDAR</sequence>
<evidence type="ECO:0000313" key="4">
    <source>
        <dbReference type="Proteomes" id="UP000433876"/>
    </source>
</evidence>
<dbReference type="PANTHER" id="PTHR35391:SF7">
    <property type="entry name" value="C2H2-TYPE DOMAIN-CONTAINING PROTEIN"/>
    <property type="match status" value="1"/>
</dbReference>
<dbReference type="Pfam" id="PF26082">
    <property type="entry name" value="zf-C2H2_AcuF"/>
    <property type="match status" value="1"/>
</dbReference>
<dbReference type="InterPro" id="IPR058925">
    <property type="entry name" value="zf-C2H2_AcuF"/>
</dbReference>
<evidence type="ECO:0000313" key="3">
    <source>
        <dbReference type="EMBL" id="KAA8630337.1"/>
    </source>
</evidence>
<feature type="compositionally biased region" description="Basic and acidic residues" evidence="1">
    <location>
        <begin position="769"/>
        <end position="786"/>
    </location>
</feature>
<feature type="compositionally biased region" description="Basic and acidic residues" evidence="1">
    <location>
        <begin position="626"/>
        <end position="643"/>
    </location>
</feature>